<dbReference type="AlphaFoldDB" id="A0A833Z211"/>
<reference evidence="2 3" key="1">
    <citation type="journal article" date="2020" name="Nature">
        <title>Six reference-quality genomes reveal evolution of bat adaptations.</title>
        <authorList>
            <person name="Jebb D."/>
            <person name="Huang Z."/>
            <person name="Pippel M."/>
            <person name="Hughes G.M."/>
            <person name="Lavrichenko K."/>
            <person name="Devanna P."/>
            <person name="Winkler S."/>
            <person name="Jermiin L.S."/>
            <person name="Skirmuntt E.C."/>
            <person name="Katzourakis A."/>
            <person name="Burkitt-Gray L."/>
            <person name="Ray D.A."/>
            <person name="Sullivan K.A.M."/>
            <person name="Roscito J.G."/>
            <person name="Kirilenko B.M."/>
            <person name="Davalos L.M."/>
            <person name="Corthals A.P."/>
            <person name="Power M.L."/>
            <person name="Jones G."/>
            <person name="Ransome R.D."/>
            <person name="Dechmann D.K.N."/>
            <person name="Locatelli A.G."/>
            <person name="Puechmaille S.J."/>
            <person name="Fedrigo O."/>
            <person name="Jarvis E.D."/>
            <person name="Hiller M."/>
            <person name="Vernes S.C."/>
            <person name="Myers E.W."/>
            <person name="Teeling E.C."/>
        </authorList>
    </citation>
    <scope>NUCLEOTIDE SEQUENCE [LARGE SCALE GENOMIC DNA]</scope>
    <source>
        <strain evidence="2">Bat1K_MPI-CBG_1</strain>
    </source>
</reference>
<gene>
    <name evidence="2" type="ORF">HJG60_013986</name>
</gene>
<proteinExistence type="predicted"/>
<feature type="region of interest" description="Disordered" evidence="1">
    <location>
        <begin position="35"/>
        <end position="68"/>
    </location>
</feature>
<comment type="caution">
    <text evidence="2">The sequence shown here is derived from an EMBL/GenBank/DDBJ whole genome shotgun (WGS) entry which is preliminary data.</text>
</comment>
<sequence>MEIETSRADATLLRNHRQLITFIPMHGLERHLRHCDPNHLDQEQGPRDSDLQLLSNGPAGVQSRWQSEKPAHSLCRTHKWNSLRFLSGIPAQQLRSWLGDGLPGGVSTPAGRLGSRDLSHN</sequence>
<protein>
    <submittedName>
        <fullName evidence="2">Neuropeptide S receptor 1</fullName>
    </submittedName>
</protein>
<keyword evidence="2" id="KW-0675">Receptor</keyword>
<accession>A0A833Z211</accession>
<evidence type="ECO:0000313" key="3">
    <source>
        <dbReference type="Proteomes" id="UP000664940"/>
    </source>
</evidence>
<dbReference type="Proteomes" id="UP000664940">
    <property type="component" value="Unassembled WGS sequence"/>
</dbReference>
<evidence type="ECO:0000313" key="2">
    <source>
        <dbReference type="EMBL" id="KAF6086460.1"/>
    </source>
</evidence>
<name>A0A833Z211_9CHIR</name>
<dbReference type="EMBL" id="JABVXQ010000011">
    <property type="protein sequence ID" value="KAF6086460.1"/>
    <property type="molecule type" value="Genomic_DNA"/>
</dbReference>
<feature type="region of interest" description="Disordered" evidence="1">
    <location>
        <begin position="97"/>
        <end position="121"/>
    </location>
</feature>
<evidence type="ECO:0000256" key="1">
    <source>
        <dbReference type="SAM" id="MobiDB-lite"/>
    </source>
</evidence>
<organism evidence="2 3">
    <name type="scientific">Phyllostomus discolor</name>
    <name type="common">pale spear-nosed bat</name>
    <dbReference type="NCBI Taxonomy" id="89673"/>
    <lineage>
        <taxon>Eukaryota</taxon>
        <taxon>Metazoa</taxon>
        <taxon>Chordata</taxon>
        <taxon>Craniata</taxon>
        <taxon>Vertebrata</taxon>
        <taxon>Euteleostomi</taxon>
        <taxon>Mammalia</taxon>
        <taxon>Eutheria</taxon>
        <taxon>Laurasiatheria</taxon>
        <taxon>Chiroptera</taxon>
        <taxon>Yangochiroptera</taxon>
        <taxon>Phyllostomidae</taxon>
        <taxon>Phyllostominae</taxon>
        <taxon>Phyllostomus</taxon>
    </lineage>
</organism>
<feature type="compositionally biased region" description="Basic and acidic residues" evidence="1">
    <location>
        <begin position="35"/>
        <end position="50"/>
    </location>
</feature>